<gene>
    <name evidence="2" type="ORF">GK091_16360</name>
</gene>
<dbReference type="Gene3D" id="2.40.50.1020">
    <property type="entry name" value="LytTr DNA-binding domain"/>
    <property type="match status" value="1"/>
</dbReference>
<dbReference type="AlphaFoldDB" id="A0A6M0ING4"/>
<evidence type="ECO:0000259" key="1">
    <source>
        <dbReference type="PROSITE" id="PS50930"/>
    </source>
</evidence>
<dbReference type="RefSeq" id="WP_164040324.1">
    <property type="nucleotide sequence ID" value="NZ_JAAGNZ010000001.1"/>
</dbReference>
<accession>A0A6M0ING4</accession>
<evidence type="ECO:0000313" key="3">
    <source>
        <dbReference type="Proteomes" id="UP000477386"/>
    </source>
</evidence>
<name>A0A6M0ING4_9BACT</name>
<proteinExistence type="predicted"/>
<dbReference type="GO" id="GO:0003677">
    <property type="term" value="F:DNA binding"/>
    <property type="evidence" value="ECO:0007669"/>
    <property type="project" value="InterPro"/>
</dbReference>
<dbReference type="EMBL" id="JAAGNZ010000001">
    <property type="protein sequence ID" value="NEU68463.1"/>
    <property type="molecule type" value="Genomic_DNA"/>
</dbReference>
<dbReference type="Pfam" id="PF04397">
    <property type="entry name" value="LytTR"/>
    <property type="match status" value="1"/>
</dbReference>
<sequence>MLKKVVAYLSGYGNYTYINYHDGSRILSTLTLSRVLEQHTHFIRIHKHAAVNPDCVKHWRMMKKKHSTVIVHFGDSTHELDIARRRVDTVKAQLDAEVVE</sequence>
<keyword evidence="3" id="KW-1185">Reference proteome</keyword>
<comment type="caution">
    <text evidence="2">The sequence shown here is derived from an EMBL/GenBank/DDBJ whole genome shotgun (WGS) entry which is preliminary data.</text>
</comment>
<dbReference type="SMART" id="SM00850">
    <property type="entry name" value="LytTR"/>
    <property type="match status" value="1"/>
</dbReference>
<dbReference type="Proteomes" id="UP000477386">
    <property type="component" value="Unassembled WGS sequence"/>
</dbReference>
<feature type="domain" description="HTH LytTR-type" evidence="1">
    <location>
        <begin position="1"/>
        <end position="96"/>
    </location>
</feature>
<reference evidence="2 3" key="1">
    <citation type="submission" date="2020-02" db="EMBL/GenBank/DDBJ databases">
        <title>Draft genome sequence of two Spirosoma agri KCTC 52727 and Spirosoma terrae KCTC 52035.</title>
        <authorList>
            <person name="Rojas J."/>
            <person name="Ambika Manirajan B."/>
            <person name="Ratering S."/>
            <person name="Suarez C."/>
            <person name="Schnell S."/>
        </authorList>
    </citation>
    <scope>NUCLEOTIDE SEQUENCE [LARGE SCALE GENOMIC DNA]</scope>
    <source>
        <strain evidence="2 3">KCTC 52727</strain>
    </source>
</reference>
<evidence type="ECO:0000313" key="2">
    <source>
        <dbReference type="EMBL" id="NEU68463.1"/>
    </source>
</evidence>
<protein>
    <submittedName>
        <fullName evidence="2">LytTR family transcriptional regulator</fullName>
    </submittedName>
</protein>
<dbReference type="PROSITE" id="PS50930">
    <property type="entry name" value="HTH_LYTTR"/>
    <property type="match status" value="1"/>
</dbReference>
<organism evidence="2 3">
    <name type="scientific">Spirosoma agri</name>
    <dbReference type="NCBI Taxonomy" id="1987381"/>
    <lineage>
        <taxon>Bacteria</taxon>
        <taxon>Pseudomonadati</taxon>
        <taxon>Bacteroidota</taxon>
        <taxon>Cytophagia</taxon>
        <taxon>Cytophagales</taxon>
        <taxon>Cytophagaceae</taxon>
        <taxon>Spirosoma</taxon>
    </lineage>
</organism>
<dbReference type="InterPro" id="IPR007492">
    <property type="entry name" value="LytTR_DNA-bd_dom"/>
</dbReference>